<dbReference type="EMBL" id="CP045929">
    <property type="protein sequence ID" value="QGK68704.1"/>
    <property type="molecule type" value="Genomic_DNA"/>
</dbReference>
<keyword evidence="4" id="KW-1185">Reference proteome</keyword>
<dbReference type="InterPro" id="IPR050229">
    <property type="entry name" value="GlpE_sulfurtransferase"/>
</dbReference>
<sequence>MDPKDLYGQQDRIQLVDVREPQEWQAGRIPGSRWIPMNELPGRLEEVDQQQPVVTVCRSGSRSGKMAEFLTGHGYRADNLDGGIQAWSEQDLPVRTPDDEQPGEVA</sequence>
<dbReference type="Pfam" id="PF00581">
    <property type="entry name" value="Rhodanese"/>
    <property type="match status" value="1"/>
</dbReference>
<gene>
    <name evidence="3" type="ORF">GIY23_03290</name>
</gene>
<dbReference type="CDD" id="cd00158">
    <property type="entry name" value="RHOD"/>
    <property type="match status" value="1"/>
</dbReference>
<dbReference type="SUPFAM" id="SSF52821">
    <property type="entry name" value="Rhodanese/Cell cycle control phosphatase"/>
    <property type="match status" value="1"/>
</dbReference>
<evidence type="ECO:0000256" key="1">
    <source>
        <dbReference type="SAM" id="MobiDB-lite"/>
    </source>
</evidence>
<evidence type="ECO:0000313" key="4">
    <source>
        <dbReference type="Proteomes" id="UP000371041"/>
    </source>
</evidence>
<dbReference type="PANTHER" id="PTHR43031">
    <property type="entry name" value="FAD-DEPENDENT OXIDOREDUCTASE"/>
    <property type="match status" value="1"/>
</dbReference>
<protein>
    <submittedName>
        <fullName evidence="3">Rhodanese-like domain-containing protein</fullName>
    </submittedName>
</protein>
<evidence type="ECO:0000259" key="2">
    <source>
        <dbReference type="PROSITE" id="PS50206"/>
    </source>
</evidence>
<dbReference type="Proteomes" id="UP000371041">
    <property type="component" value="Chromosome"/>
</dbReference>
<dbReference type="KEGG" id="sace:GIY23_03290"/>
<evidence type="ECO:0000313" key="3">
    <source>
        <dbReference type="EMBL" id="QGK68704.1"/>
    </source>
</evidence>
<organism evidence="3 4">
    <name type="scientific">Allosaccharopolyspora coralli</name>
    <dbReference type="NCBI Taxonomy" id="2665642"/>
    <lineage>
        <taxon>Bacteria</taxon>
        <taxon>Bacillati</taxon>
        <taxon>Actinomycetota</taxon>
        <taxon>Actinomycetes</taxon>
        <taxon>Pseudonocardiales</taxon>
        <taxon>Pseudonocardiaceae</taxon>
        <taxon>Allosaccharopolyspora</taxon>
    </lineage>
</organism>
<proteinExistence type="predicted"/>
<feature type="region of interest" description="Disordered" evidence="1">
    <location>
        <begin position="84"/>
        <end position="106"/>
    </location>
</feature>
<dbReference type="AlphaFoldDB" id="A0A5Q3Q6A2"/>
<dbReference type="PANTHER" id="PTHR43031:SF17">
    <property type="entry name" value="SULFURTRANSFERASE YTWF-RELATED"/>
    <property type="match status" value="1"/>
</dbReference>
<dbReference type="Gene3D" id="3.40.250.10">
    <property type="entry name" value="Rhodanese-like domain"/>
    <property type="match status" value="1"/>
</dbReference>
<dbReference type="InterPro" id="IPR001763">
    <property type="entry name" value="Rhodanese-like_dom"/>
</dbReference>
<feature type="domain" description="Rhodanese" evidence="2">
    <location>
        <begin position="9"/>
        <end position="96"/>
    </location>
</feature>
<dbReference type="RefSeq" id="WP_075850118.1">
    <property type="nucleotide sequence ID" value="NZ_CP045929.1"/>
</dbReference>
<dbReference type="InterPro" id="IPR036873">
    <property type="entry name" value="Rhodanese-like_dom_sf"/>
</dbReference>
<accession>A0A5Q3Q6A2</accession>
<dbReference type="PROSITE" id="PS50206">
    <property type="entry name" value="RHODANESE_3"/>
    <property type="match status" value="1"/>
</dbReference>
<dbReference type="SMART" id="SM00450">
    <property type="entry name" value="RHOD"/>
    <property type="match status" value="1"/>
</dbReference>
<name>A0A5Q3Q6A2_9PSEU</name>
<reference evidence="4" key="1">
    <citation type="submission" date="2019-11" db="EMBL/GenBank/DDBJ databases">
        <title>The complete genome sequence of Saccharopolyspora sp. E2A.</title>
        <authorList>
            <person name="Zhang G."/>
        </authorList>
    </citation>
    <scope>NUCLEOTIDE SEQUENCE [LARGE SCALE GENOMIC DNA]</scope>
    <source>
        <strain evidence="4">E2A</strain>
    </source>
</reference>